<dbReference type="Proteomes" id="UP001631969">
    <property type="component" value="Unassembled WGS sequence"/>
</dbReference>
<organism evidence="1 2">
    <name type="scientific">Paenibacillus mesotrionivorans</name>
    <dbReference type="NCBI Taxonomy" id="3160968"/>
    <lineage>
        <taxon>Bacteria</taxon>
        <taxon>Bacillati</taxon>
        <taxon>Bacillota</taxon>
        <taxon>Bacilli</taxon>
        <taxon>Bacillales</taxon>
        <taxon>Paenibacillaceae</taxon>
        <taxon>Paenibacillus</taxon>
    </lineage>
</organism>
<reference evidence="1" key="1">
    <citation type="submission" date="2024-12" db="EMBL/GenBank/DDBJ databases">
        <authorList>
            <person name="Wu N."/>
        </authorList>
    </citation>
    <scope>NUCLEOTIDE SEQUENCE</scope>
    <source>
        <strain evidence="1">P15</strain>
    </source>
</reference>
<comment type="caution">
    <text evidence="1">The sequence shown here is derived from an EMBL/GenBank/DDBJ whole genome shotgun (WGS) entry which is preliminary data.</text>
</comment>
<evidence type="ECO:0000313" key="2">
    <source>
        <dbReference type="Proteomes" id="UP001631969"/>
    </source>
</evidence>
<accession>A0ACC7NXA6</accession>
<dbReference type="EMBL" id="JBJURJ010000006">
    <property type="protein sequence ID" value="MFM9328805.1"/>
    <property type="molecule type" value="Genomic_DNA"/>
</dbReference>
<evidence type="ECO:0000313" key="1">
    <source>
        <dbReference type="EMBL" id="MFM9328805.1"/>
    </source>
</evidence>
<proteinExistence type="predicted"/>
<protein>
    <submittedName>
        <fullName evidence="1">NfeD family protein</fullName>
    </submittedName>
</protein>
<keyword evidence="2" id="KW-1185">Reference proteome</keyword>
<gene>
    <name evidence="1" type="ORF">ACI1P1_10935</name>
</gene>
<sequence length="174" mass="18075">MEQLFWGCLAFGVLFTLVTVVLGDLLSSALDGALDFLSLDFLNPTVLAVGITVFGGAGIMLVQYTAIPALLAAVAAVAIAAVIGFLVGRYYVKPMKNTENSTAYTMKGLSGRLGEVITSIPTGGCGEVLVKVGAGNSNHIAESFDGSAIQAGDRVVVVDVRDGVLFVSRFENNL</sequence>
<name>A0ACC7NXA6_9BACL</name>